<dbReference type="PROSITE" id="PS51898">
    <property type="entry name" value="TYR_RECOMBINASE"/>
    <property type="match status" value="1"/>
</dbReference>
<dbReference type="EMBL" id="QPJQ01000039">
    <property type="protein sequence ID" value="RCW95377.1"/>
    <property type="molecule type" value="Genomic_DNA"/>
</dbReference>
<accession>A0A368ZMD0</accession>
<evidence type="ECO:0000313" key="6">
    <source>
        <dbReference type="EMBL" id="RCW95377.1"/>
    </source>
</evidence>
<dbReference type="RefSeq" id="WP_114413394.1">
    <property type="nucleotide sequence ID" value="NZ_QPJQ01000039.1"/>
</dbReference>
<comment type="caution">
    <text evidence="6">The sequence shown here is derived from an EMBL/GenBank/DDBJ whole genome shotgun (WGS) entry which is preliminary data.</text>
</comment>
<dbReference type="PANTHER" id="PTHR30629:SF6">
    <property type="entry name" value="PROPHAGE INTEGRASE INTA-RELATED"/>
    <property type="match status" value="1"/>
</dbReference>
<dbReference type="Proteomes" id="UP000253506">
    <property type="component" value="Unassembled WGS sequence"/>
</dbReference>
<keyword evidence="4" id="KW-0233">DNA recombination</keyword>
<dbReference type="PANTHER" id="PTHR30629">
    <property type="entry name" value="PROPHAGE INTEGRASE"/>
    <property type="match status" value="1"/>
</dbReference>
<dbReference type="Gene3D" id="1.10.443.10">
    <property type="entry name" value="Intergrase catalytic core"/>
    <property type="match status" value="1"/>
</dbReference>
<dbReference type="InterPro" id="IPR050808">
    <property type="entry name" value="Phage_Integrase"/>
</dbReference>
<dbReference type="GO" id="GO:0006310">
    <property type="term" value="P:DNA recombination"/>
    <property type="evidence" value="ECO:0007669"/>
    <property type="project" value="UniProtKB-KW"/>
</dbReference>
<feature type="domain" description="Tyr recombinase" evidence="5">
    <location>
        <begin position="203"/>
        <end position="375"/>
    </location>
</feature>
<dbReference type="Gene3D" id="1.10.150.130">
    <property type="match status" value="1"/>
</dbReference>
<evidence type="ECO:0000256" key="4">
    <source>
        <dbReference type="ARBA" id="ARBA00023172"/>
    </source>
</evidence>
<organism evidence="6 7">
    <name type="scientific">Marinomonas foliarum</name>
    <dbReference type="NCBI Taxonomy" id="491950"/>
    <lineage>
        <taxon>Bacteria</taxon>
        <taxon>Pseudomonadati</taxon>
        <taxon>Pseudomonadota</taxon>
        <taxon>Gammaproteobacteria</taxon>
        <taxon>Oceanospirillales</taxon>
        <taxon>Oceanospirillaceae</taxon>
        <taxon>Marinomonas</taxon>
    </lineage>
</organism>
<sequence>MTKGTTKITDTTIKAALKTDKRYLYDARRVEFHINAARTGGTFYDVVYKGKKRQRTKLAKWPAVTAKTLFAELPAIRANALADREASLTVSAFQTGGEVLIWYMQHIDADKTYSADYVSTSSSYIGNHLLSQLDKVRLNDIEKPLLYKQLYMPMQSDYALSTIKGVLGTLKTAFTRAHELGLIASNPTKNITLSSFTTSQPDSQPGRLKPHDLPALLAAINKQPKQRRVFFMTQLLHATREGETSLAEWKHFSPNQLEWYIPPENTKNGKEHRLPITQHAMDLINSLPKRGTYIFSVKGIKPITTRTIERWYQSLSDDVGIKFTSHDIRKLARDSWQDMGIDWVIGEMLLNHERDGLDKRYMHTHSREQMRKALGEWGNNLKN</sequence>
<dbReference type="InterPro" id="IPR002104">
    <property type="entry name" value="Integrase_catalytic"/>
</dbReference>
<reference evidence="6 7" key="1">
    <citation type="submission" date="2018-07" db="EMBL/GenBank/DDBJ databases">
        <title>Genomic Encyclopedia of Type Strains, Phase III (KMG-III): the genomes of soil and plant-associated and newly described type strains.</title>
        <authorList>
            <person name="Whitman W."/>
        </authorList>
    </citation>
    <scope>NUCLEOTIDE SEQUENCE [LARGE SCALE GENOMIC DNA]</scope>
    <source>
        <strain evidence="6 7">CECT 7731</strain>
    </source>
</reference>
<evidence type="ECO:0000259" key="5">
    <source>
        <dbReference type="PROSITE" id="PS51898"/>
    </source>
</evidence>
<dbReference type="SUPFAM" id="SSF56349">
    <property type="entry name" value="DNA breaking-rejoining enzymes"/>
    <property type="match status" value="1"/>
</dbReference>
<evidence type="ECO:0000256" key="2">
    <source>
        <dbReference type="ARBA" id="ARBA00022908"/>
    </source>
</evidence>
<comment type="similarity">
    <text evidence="1">Belongs to the 'phage' integrase family.</text>
</comment>
<dbReference type="GO" id="GO:0003677">
    <property type="term" value="F:DNA binding"/>
    <property type="evidence" value="ECO:0007669"/>
    <property type="project" value="UniProtKB-KW"/>
</dbReference>
<dbReference type="Pfam" id="PF00589">
    <property type="entry name" value="Phage_integrase"/>
    <property type="match status" value="1"/>
</dbReference>
<protein>
    <submittedName>
        <fullName evidence="6">Integrase</fullName>
    </submittedName>
</protein>
<evidence type="ECO:0000256" key="1">
    <source>
        <dbReference type="ARBA" id="ARBA00008857"/>
    </source>
</evidence>
<dbReference type="InterPro" id="IPR013762">
    <property type="entry name" value="Integrase-like_cat_sf"/>
</dbReference>
<keyword evidence="2" id="KW-0229">DNA integration</keyword>
<dbReference type="CDD" id="cd00801">
    <property type="entry name" value="INT_P4_C"/>
    <property type="match status" value="1"/>
</dbReference>
<dbReference type="InterPro" id="IPR010998">
    <property type="entry name" value="Integrase_recombinase_N"/>
</dbReference>
<dbReference type="OrthoDB" id="9795573at2"/>
<dbReference type="GO" id="GO:0015074">
    <property type="term" value="P:DNA integration"/>
    <property type="evidence" value="ECO:0007669"/>
    <property type="project" value="UniProtKB-KW"/>
</dbReference>
<evidence type="ECO:0000313" key="7">
    <source>
        <dbReference type="Proteomes" id="UP000253506"/>
    </source>
</evidence>
<evidence type="ECO:0000256" key="3">
    <source>
        <dbReference type="ARBA" id="ARBA00023125"/>
    </source>
</evidence>
<dbReference type="AlphaFoldDB" id="A0A368ZMD0"/>
<proteinExistence type="inferred from homology"/>
<name>A0A368ZMD0_9GAMM</name>
<gene>
    <name evidence="6" type="ORF">DFP77_13941</name>
</gene>
<dbReference type="InterPro" id="IPR011010">
    <property type="entry name" value="DNA_brk_join_enz"/>
</dbReference>
<keyword evidence="3" id="KW-0238">DNA-binding</keyword>